<evidence type="ECO:0000256" key="1">
    <source>
        <dbReference type="ARBA" id="ARBA00022714"/>
    </source>
</evidence>
<evidence type="ECO:0000313" key="7">
    <source>
        <dbReference type="EMBL" id="RFS87234.1"/>
    </source>
</evidence>
<evidence type="ECO:0000259" key="6">
    <source>
        <dbReference type="PROSITE" id="PS51296"/>
    </source>
</evidence>
<keyword evidence="1" id="KW-0001">2Fe-2S</keyword>
<evidence type="ECO:0000256" key="3">
    <source>
        <dbReference type="ARBA" id="ARBA00023004"/>
    </source>
</evidence>
<protein>
    <recommendedName>
        <fullName evidence="6">Rieske domain-containing protein</fullName>
    </recommendedName>
</protein>
<feature type="compositionally biased region" description="Basic residues" evidence="5">
    <location>
        <begin position="31"/>
        <end position="52"/>
    </location>
</feature>
<dbReference type="GO" id="GO:0004497">
    <property type="term" value="F:monooxygenase activity"/>
    <property type="evidence" value="ECO:0007669"/>
    <property type="project" value="UniProtKB-ARBA"/>
</dbReference>
<gene>
    <name evidence="7" type="ORF">D0T12_03055</name>
</gene>
<name>A0A372GPE2_9ACTN</name>
<comment type="caution">
    <text evidence="7">The sequence shown here is derived from an EMBL/GenBank/DDBJ whole genome shotgun (WGS) entry which is preliminary data.</text>
</comment>
<dbReference type="GO" id="GO:0046872">
    <property type="term" value="F:metal ion binding"/>
    <property type="evidence" value="ECO:0007669"/>
    <property type="project" value="UniProtKB-KW"/>
</dbReference>
<dbReference type="GO" id="GO:0051537">
    <property type="term" value="F:2 iron, 2 sulfur cluster binding"/>
    <property type="evidence" value="ECO:0007669"/>
    <property type="project" value="UniProtKB-KW"/>
</dbReference>
<organism evidence="7 8">
    <name type="scientific">Actinomadura spongiicola</name>
    <dbReference type="NCBI Taxonomy" id="2303421"/>
    <lineage>
        <taxon>Bacteria</taxon>
        <taxon>Bacillati</taxon>
        <taxon>Actinomycetota</taxon>
        <taxon>Actinomycetes</taxon>
        <taxon>Streptosporangiales</taxon>
        <taxon>Thermomonosporaceae</taxon>
        <taxon>Actinomadura</taxon>
    </lineage>
</organism>
<dbReference type="EMBL" id="QVNQ01000001">
    <property type="protein sequence ID" value="RFS87234.1"/>
    <property type="molecule type" value="Genomic_DNA"/>
</dbReference>
<dbReference type="InterPro" id="IPR017941">
    <property type="entry name" value="Rieske_2Fe-2S"/>
</dbReference>
<dbReference type="AlphaFoldDB" id="A0A372GPE2"/>
<keyword evidence="2" id="KW-0479">Metal-binding</keyword>
<dbReference type="PROSITE" id="PS51296">
    <property type="entry name" value="RIESKE"/>
    <property type="match status" value="1"/>
</dbReference>
<sequence length="189" mass="21137">MAARVRHRPRHRGRGTGADSAHAFRDGGGRPGHHGPRAARKRRSALVGHRRPASAERRPFGAHPTRPSLWSTSPRLVFHHRPVTGRIRVELEWPRHNSVHIGDQTYFCLEREGRVHLIDSICPHRGGPLHLGTVESGRLRCPWHGNTFRVDRLCARSVPSIQRGDQIIAYPSVEPGSSASPSHRIVLAK</sequence>
<evidence type="ECO:0000256" key="2">
    <source>
        <dbReference type="ARBA" id="ARBA00022723"/>
    </source>
</evidence>
<feature type="domain" description="Rieske" evidence="6">
    <location>
        <begin position="102"/>
        <end position="169"/>
    </location>
</feature>
<dbReference type="Pfam" id="PF00355">
    <property type="entry name" value="Rieske"/>
    <property type="match status" value="1"/>
</dbReference>
<keyword evidence="4" id="KW-0411">Iron-sulfur</keyword>
<keyword evidence="3" id="KW-0408">Iron</keyword>
<evidence type="ECO:0000313" key="8">
    <source>
        <dbReference type="Proteomes" id="UP000262882"/>
    </source>
</evidence>
<dbReference type="Gene3D" id="2.102.10.10">
    <property type="entry name" value="Rieske [2Fe-2S] iron-sulphur domain"/>
    <property type="match status" value="1"/>
</dbReference>
<feature type="compositionally biased region" description="Basic residues" evidence="5">
    <location>
        <begin position="1"/>
        <end position="14"/>
    </location>
</feature>
<dbReference type="InterPro" id="IPR036922">
    <property type="entry name" value="Rieske_2Fe-2S_sf"/>
</dbReference>
<dbReference type="GO" id="GO:0016705">
    <property type="term" value="F:oxidoreductase activity, acting on paired donors, with incorporation or reduction of molecular oxygen"/>
    <property type="evidence" value="ECO:0007669"/>
    <property type="project" value="UniProtKB-ARBA"/>
</dbReference>
<keyword evidence="8" id="KW-1185">Reference proteome</keyword>
<evidence type="ECO:0000256" key="4">
    <source>
        <dbReference type="ARBA" id="ARBA00023014"/>
    </source>
</evidence>
<accession>A0A372GPE2</accession>
<dbReference type="SUPFAM" id="SSF50022">
    <property type="entry name" value="ISP domain"/>
    <property type="match status" value="1"/>
</dbReference>
<evidence type="ECO:0000256" key="5">
    <source>
        <dbReference type="SAM" id="MobiDB-lite"/>
    </source>
</evidence>
<dbReference type="Proteomes" id="UP000262882">
    <property type="component" value="Unassembled WGS sequence"/>
</dbReference>
<reference evidence="7 8" key="1">
    <citation type="submission" date="2018-08" db="EMBL/GenBank/DDBJ databases">
        <title>Actinomadura spongicola sp. nov., isolated from marine sponge Leucetta chagosensis.</title>
        <authorList>
            <person name="Li L."/>
            <person name="Lin H.W."/>
        </authorList>
    </citation>
    <scope>NUCLEOTIDE SEQUENCE [LARGE SCALE GENOMIC DNA]</scope>
    <source>
        <strain evidence="7 8">LHW52907</strain>
    </source>
</reference>
<proteinExistence type="predicted"/>
<feature type="region of interest" description="Disordered" evidence="5">
    <location>
        <begin position="1"/>
        <end position="67"/>
    </location>
</feature>